<comment type="caution">
    <text evidence="4">The sequence shown here is derived from an EMBL/GenBank/DDBJ whole genome shotgun (WGS) entry which is preliminary data.</text>
</comment>
<dbReference type="Gene3D" id="3.40.30.10">
    <property type="entry name" value="Glutaredoxin"/>
    <property type="match status" value="1"/>
</dbReference>
<feature type="transmembrane region" description="Helical" evidence="2">
    <location>
        <begin position="53"/>
        <end position="75"/>
    </location>
</feature>
<proteinExistence type="predicted"/>
<dbReference type="InterPro" id="IPR012336">
    <property type="entry name" value="Thioredoxin-like_fold"/>
</dbReference>
<dbReference type="SUPFAM" id="SSF52833">
    <property type="entry name" value="Thioredoxin-like"/>
    <property type="match status" value="1"/>
</dbReference>
<keyword evidence="2" id="KW-1133">Transmembrane helix</keyword>
<dbReference type="RefSeq" id="WP_408074136.1">
    <property type="nucleotide sequence ID" value="NZ_JBELQB010000004.1"/>
</dbReference>
<feature type="domain" description="Thioredoxin" evidence="3">
    <location>
        <begin position="75"/>
        <end position="203"/>
    </location>
</feature>
<dbReference type="InterPro" id="IPR013766">
    <property type="entry name" value="Thioredoxin_domain"/>
</dbReference>
<evidence type="ECO:0000256" key="2">
    <source>
        <dbReference type="SAM" id="Phobius"/>
    </source>
</evidence>
<dbReference type="InterPro" id="IPR036249">
    <property type="entry name" value="Thioredoxin-like_sf"/>
</dbReference>
<protein>
    <submittedName>
        <fullName evidence="4">Thioredoxin fold domain-containing protein</fullName>
    </submittedName>
</protein>
<evidence type="ECO:0000256" key="1">
    <source>
        <dbReference type="ARBA" id="ARBA00023284"/>
    </source>
</evidence>
<keyword evidence="2" id="KW-0812">Transmembrane</keyword>
<evidence type="ECO:0000259" key="3">
    <source>
        <dbReference type="PROSITE" id="PS51352"/>
    </source>
</evidence>
<dbReference type="PANTHER" id="PTHR32234:SF0">
    <property type="entry name" value="THIOL:DISULFIDE INTERCHANGE PROTEIN DSBD"/>
    <property type="match status" value="1"/>
</dbReference>
<keyword evidence="2" id="KW-0472">Membrane</keyword>
<dbReference type="PANTHER" id="PTHR32234">
    <property type="entry name" value="THIOL:DISULFIDE INTERCHANGE PROTEIN DSBD"/>
    <property type="match status" value="1"/>
</dbReference>
<reference evidence="4 5" key="1">
    <citation type="submission" date="2024-06" db="EMBL/GenBank/DDBJ databases">
        <authorList>
            <person name="Kaempfer P."/>
            <person name="Viver T."/>
        </authorList>
    </citation>
    <scope>NUCLEOTIDE SEQUENCE [LARGE SCALE GENOMIC DNA]</scope>
    <source>
        <strain evidence="4 5">ST-75</strain>
    </source>
</reference>
<organism evidence="4 5">
    <name type="scientific">Flavobacterium rhizophilum</name>
    <dbReference type="NCBI Taxonomy" id="3163296"/>
    <lineage>
        <taxon>Bacteria</taxon>
        <taxon>Pseudomonadati</taxon>
        <taxon>Bacteroidota</taxon>
        <taxon>Flavobacteriia</taxon>
        <taxon>Flavobacteriales</taxon>
        <taxon>Flavobacteriaceae</taxon>
        <taxon>Flavobacterium</taxon>
    </lineage>
</organism>
<sequence length="211" mass="23792">MFKKIVYGFLLILLALSVYLYISVKQPYGIIALGFVLAGLLSLALLKIKWLKVGLVVVFSSVGLYAVTEGCYFMLETNFKRKKFNIETAVHFEKNSFKDALAKSKKENKYIFVDFYTGWCTPCLHMVQHVFTDDQVGDAMNETFVNLKYDAEKGEGVELAKRYNVRGYPTCLVLDSEGNVVEKVGGNLVPRKDDLIAIPKNINVIDCYITA</sequence>
<feature type="transmembrane region" description="Helical" evidence="2">
    <location>
        <begin position="5"/>
        <end position="22"/>
    </location>
</feature>
<dbReference type="Pfam" id="PF13098">
    <property type="entry name" value="Thioredoxin_2"/>
    <property type="match status" value="1"/>
</dbReference>
<dbReference type="PROSITE" id="PS00194">
    <property type="entry name" value="THIOREDOXIN_1"/>
    <property type="match status" value="1"/>
</dbReference>
<name>A0ABW8YCZ0_9FLAO</name>
<evidence type="ECO:0000313" key="5">
    <source>
        <dbReference type="Proteomes" id="UP001629059"/>
    </source>
</evidence>
<dbReference type="Proteomes" id="UP001629059">
    <property type="component" value="Unassembled WGS sequence"/>
</dbReference>
<evidence type="ECO:0000313" key="4">
    <source>
        <dbReference type="EMBL" id="MFL9837120.1"/>
    </source>
</evidence>
<feature type="transmembrane region" description="Helical" evidence="2">
    <location>
        <begin position="28"/>
        <end position="46"/>
    </location>
</feature>
<dbReference type="InterPro" id="IPR017937">
    <property type="entry name" value="Thioredoxin_CS"/>
</dbReference>
<gene>
    <name evidence="4" type="ORF">ABS768_06390</name>
</gene>
<keyword evidence="1" id="KW-0676">Redox-active center</keyword>
<dbReference type="EMBL" id="JBELQB010000004">
    <property type="protein sequence ID" value="MFL9837120.1"/>
    <property type="molecule type" value="Genomic_DNA"/>
</dbReference>
<dbReference type="PROSITE" id="PS51352">
    <property type="entry name" value="THIOREDOXIN_2"/>
    <property type="match status" value="1"/>
</dbReference>
<keyword evidence="5" id="KW-1185">Reference proteome</keyword>
<accession>A0ABW8YCZ0</accession>